<dbReference type="InterPro" id="IPR015422">
    <property type="entry name" value="PyrdxlP-dep_Trfase_small"/>
</dbReference>
<dbReference type="PROSITE" id="PS00600">
    <property type="entry name" value="AA_TRANSFER_CLASS_3"/>
    <property type="match status" value="1"/>
</dbReference>
<evidence type="ECO:0008006" key="9">
    <source>
        <dbReference type="Google" id="ProtNLM"/>
    </source>
</evidence>
<dbReference type="HOGENOM" id="CLU_016922_10_1_1"/>
<evidence type="ECO:0000313" key="8">
    <source>
        <dbReference type="Proteomes" id="UP000054248"/>
    </source>
</evidence>
<comment type="cofactor">
    <cofactor evidence="1">
        <name>pyridoxal 5'-phosphate</name>
        <dbReference type="ChEBI" id="CHEBI:597326"/>
    </cofactor>
</comment>
<reference evidence="7 8" key="1">
    <citation type="submission" date="2014-04" db="EMBL/GenBank/DDBJ databases">
        <authorList>
            <consortium name="DOE Joint Genome Institute"/>
            <person name="Kuo A."/>
            <person name="Girlanda M."/>
            <person name="Perotto S."/>
            <person name="Kohler A."/>
            <person name="Nagy L.G."/>
            <person name="Floudas D."/>
            <person name="Copeland A."/>
            <person name="Barry K.W."/>
            <person name="Cichocki N."/>
            <person name="Veneault-Fourrey C."/>
            <person name="LaButti K."/>
            <person name="Lindquist E.A."/>
            <person name="Lipzen A."/>
            <person name="Lundell T."/>
            <person name="Morin E."/>
            <person name="Murat C."/>
            <person name="Sun H."/>
            <person name="Tunlid A."/>
            <person name="Henrissat B."/>
            <person name="Grigoriev I.V."/>
            <person name="Hibbett D.S."/>
            <person name="Martin F."/>
            <person name="Nordberg H.P."/>
            <person name="Cantor M.N."/>
            <person name="Hua S.X."/>
        </authorList>
    </citation>
    <scope>NUCLEOTIDE SEQUENCE [LARGE SCALE GENOMIC DNA]</scope>
    <source>
        <strain evidence="7 8">MUT 4182</strain>
    </source>
</reference>
<evidence type="ECO:0000256" key="6">
    <source>
        <dbReference type="RuleBase" id="RU003560"/>
    </source>
</evidence>
<accession>A0A0C3QP44</accession>
<proteinExistence type="inferred from homology"/>
<organism evidence="7 8">
    <name type="scientific">Tulasnella calospora MUT 4182</name>
    <dbReference type="NCBI Taxonomy" id="1051891"/>
    <lineage>
        <taxon>Eukaryota</taxon>
        <taxon>Fungi</taxon>
        <taxon>Dikarya</taxon>
        <taxon>Basidiomycota</taxon>
        <taxon>Agaricomycotina</taxon>
        <taxon>Agaricomycetes</taxon>
        <taxon>Cantharellales</taxon>
        <taxon>Tulasnellaceae</taxon>
        <taxon>Tulasnella</taxon>
    </lineage>
</organism>
<dbReference type="InterPro" id="IPR015424">
    <property type="entry name" value="PyrdxlP-dep_Trfase"/>
</dbReference>
<dbReference type="Proteomes" id="UP000054248">
    <property type="component" value="Unassembled WGS sequence"/>
</dbReference>
<reference evidence="8" key="2">
    <citation type="submission" date="2015-01" db="EMBL/GenBank/DDBJ databases">
        <title>Evolutionary Origins and Diversification of the Mycorrhizal Mutualists.</title>
        <authorList>
            <consortium name="DOE Joint Genome Institute"/>
            <consortium name="Mycorrhizal Genomics Consortium"/>
            <person name="Kohler A."/>
            <person name="Kuo A."/>
            <person name="Nagy L.G."/>
            <person name="Floudas D."/>
            <person name="Copeland A."/>
            <person name="Barry K.W."/>
            <person name="Cichocki N."/>
            <person name="Veneault-Fourrey C."/>
            <person name="LaButti K."/>
            <person name="Lindquist E.A."/>
            <person name="Lipzen A."/>
            <person name="Lundell T."/>
            <person name="Morin E."/>
            <person name="Murat C."/>
            <person name="Riley R."/>
            <person name="Ohm R."/>
            <person name="Sun H."/>
            <person name="Tunlid A."/>
            <person name="Henrissat B."/>
            <person name="Grigoriev I.V."/>
            <person name="Hibbett D.S."/>
            <person name="Martin F."/>
        </authorList>
    </citation>
    <scope>NUCLEOTIDE SEQUENCE [LARGE SCALE GENOMIC DNA]</scope>
    <source>
        <strain evidence="8">MUT 4182</strain>
    </source>
</reference>
<protein>
    <recommendedName>
        <fullName evidence="9">Acetylornithine transaminase</fullName>
    </recommendedName>
</protein>
<dbReference type="Pfam" id="PF00202">
    <property type="entry name" value="Aminotran_3"/>
    <property type="match status" value="1"/>
</dbReference>
<dbReference type="InterPro" id="IPR015421">
    <property type="entry name" value="PyrdxlP-dep_Trfase_major"/>
</dbReference>
<dbReference type="InterPro" id="IPR005814">
    <property type="entry name" value="Aminotrans_3"/>
</dbReference>
<keyword evidence="3" id="KW-0032">Aminotransferase</keyword>
<dbReference type="InterPro" id="IPR050103">
    <property type="entry name" value="Class-III_PLP-dep_AT"/>
</dbReference>
<evidence type="ECO:0000256" key="1">
    <source>
        <dbReference type="ARBA" id="ARBA00001933"/>
    </source>
</evidence>
<dbReference type="OrthoDB" id="10260828at2759"/>
<dbReference type="Gene3D" id="3.40.640.10">
    <property type="entry name" value="Type I PLP-dependent aspartate aminotransferase-like (Major domain)"/>
    <property type="match status" value="1"/>
</dbReference>
<dbReference type="PANTHER" id="PTHR11986">
    <property type="entry name" value="AMINOTRANSFERASE CLASS III"/>
    <property type="match status" value="1"/>
</dbReference>
<dbReference type="CDD" id="cd00610">
    <property type="entry name" value="OAT_like"/>
    <property type="match status" value="1"/>
</dbReference>
<dbReference type="PANTHER" id="PTHR11986:SF79">
    <property type="entry name" value="ACETYLORNITHINE AMINOTRANSFERASE, MITOCHONDRIAL"/>
    <property type="match status" value="1"/>
</dbReference>
<keyword evidence="4" id="KW-0808">Transferase</keyword>
<dbReference type="GO" id="GO:0030170">
    <property type="term" value="F:pyridoxal phosphate binding"/>
    <property type="evidence" value="ECO:0007669"/>
    <property type="project" value="InterPro"/>
</dbReference>
<evidence type="ECO:0000256" key="2">
    <source>
        <dbReference type="ARBA" id="ARBA00008954"/>
    </source>
</evidence>
<evidence type="ECO:0000313" key="7">
    <source>
        <dbReference type="EMBL" id="KIO29971.1"/>
    </source>
</evidence>
<dbReference type="FunFam" id="3.40.640.10:FF:000004">
    <property type="entry name" value="Acetylornithine aminotransferase"/>
    <property type="match status" value="1"/>
</dbReference>
<dbReference type="AlphaFoldDB" id="A0A0C3QP44"/>
<comment type="similarity">
    <text evidence="2 6">Belongs to the class-III pyridoxal-phosphate-dependent aminotransferase family.</text>
</comment>
<gene>
    <name evidence="7" type="ORF">M407DRAFT_242345</name>
</gene>
<dbReference type="EMBL" id="KN822976">
    <property type="protein sequence ID" value="KIO29971.1"/>
    <property type="molecule type" value="Genomic_DNA"/>
</dbReference>
<dbReference type="STRING" id="1051891.A0A0C3QP44"/>
<dbReference type="InterPro" id="IPR049704">
    <property type="entry name" value="Aminotrans_3_PPA_site"/>
</dbReference>
<dbReference type="GO" id="GO:0042802">
    <property type="term" value="F:identical protein binding"/>
    <property type="evidence" value="ECO:0007669"/>
    <property type="project" value="TreeGrafter"/>
</dbReference>
<evidence type="ECO:0000256" key="3">
    <source>
        <dbReference type="ARBA" id="ARBA00022576"/>
    </source>
</evidence>
<keyword evidence="5 6" id="KW-0663">Pyridoxal phosphate</keyword>
<feature type="non-terminal residue" evidence="7">
    <location>
        <position position="365"/>
    </location>
</feature>
<dbReference type="SUPFAM" id="SSF53383">
    <property type="entry name" value="PLP-dependent transferases"/>
    <property type="match status" value="1"/>
</dbReference>
<dbReference type="GO" id="GO:0005759">
    <property type="term" value="C:mitochondrial matrix"/>
    <property type="evidence" value="ECO:0007669"/>
    <property type="project" value="TreeGrafter"/>
</dbReference>
<sequence length="365" mass="39391">MASTLRTSNTQLLARRRLLNSGLRYSSTKTPCTTYVKPTHVAPADAASALPATATQNIIDTYARPPFVISHGKGSWLWTTNGQKYLDFSAGIAVNALGHADEEFANAMNEQVRKISHTSNVFHNEWAGQLATLIVETTKKEGGLGWVPNSTSDAGRSAKVFFSNSGTEANEGAFKFARKIAKEKYLAANPSASYADCKQIKFVCFANAFHGRSMGALSATSNPKYQKPFEPLIPGFNVGQLNDYEGVSKMIDGDTCAVVVEPVQGEGGLAVCEEEWLRMLRKRCDEVGAVLIFDEIQCGLYRTGTLWAHSTLPVDCHPDIVTMAKPLANGYPIGAILVRGEFTPYITVGSHGTTFGGSPLATRLG</sequence>
<evidence type="ECO:0000256" key="4">
    <source>
        <dbReference type="ARBA" id="ARBA00022679"/>
    </source>
</evidence>
<dbReference type="GO" id="GO:0008483">
    <property type="term" value="F:transaminase activity"/>
    <property type="evidence" value="ECO:0007669"/>
    <property type="project" value="UniProtKB-KW"/>
</dbReference>
<dbReference type="Gene3D" id="3.90.1150.10">
    <property type="entry name" value="Aspartate Aminotransferase, domain 1"/>
    <property type="match status" value="1"/>
</dbReference>
<evidence type="ECO:0000256" key="5">
    <source>
        <dbReference type="ARBA" id="ARBA00022898"/>
    </source>
</evidence>
<keyword evidence="8" id="KW-1185">Reference proteome</keyword>
<name>A0A0C3QP44_9AGAM</name>